<evidence type="ECO:0000313" key="1">
    <source>
        <dbReference type="EMBL" id="SZX65514.1"/>
    </source>
</evidence>
<keyword evidence="2" id="KW-1185">Reference proteome</keyword>
<organism evidence="1 2">
    <name type="scientific">Tetradesmus obliquus</name>
    <name type="common">Green alga</name>
    <name type="synonym">Acutodesmus obliquus</name>
    <dbReference type="NCBI Taxonomy" id="3088"/>
    <lineage>
        <taxon>Eukaryota</taxon>
        <taxon>Viridiplantae</taxon>
        <taxon>Chlorophyta</taxon>
        <taxon>core chlorophytes</taxon>
        <taxon>Chlorophyceae</taxon>
        <taxon>CS clade</taxon>
        <taxon>Sphaeropleales</taxon>
        <taxon>Scenedesmaceae</taxon>
        <taxon>Tetradesmus</taxon>
    </lineage>
</organism>
<evidence type="ECO:0000313" key="2">
    <source>
        <dbReference type="Proteomes" id="UP000256970"/>
    </source>
</evidence>
<reference evidence="1 2" key="1">
    <citation type="submission" date="2016-10" db="EMBL/GenBank/DDBJ databases">
        <authorList>
            <person name="Cai Z."/>
        </authorList>
    </citation>
    <scope>NUCLEOTIDE SEQUENCE [LARGE SCALE GENOMIC DNA]</scope>
</reference>
<name>A0A383VLE9_TETOB</name>
<protein>
    <submittedName>
        <fullName evidence="1">Uncharacterized protein</fullName>
    </submittedName>
</protein>
<dbReference type="Proteomes" id="UP000256970">
    <property type="component" value="Unassembled WGS sequence"/>
</dbReference>
<gene>
    <name evidence="1" type="ORF">BQ4739_LOCUS5936</name>
</gene>
<proteinExistence type="predicted"/>
<dbReference type="EMBL" id="FNXT01000642">
    <property type="protein sequence ID" value="SZX65514.1"/>
    <property type="molecule type" value="Genomic_DNA"/>
</dbReference>
<sequence length="86" mass="9407">MSEDHFIFTSKFQSRIKALTVVATMATLLGCLTADWEDRYGERHVFSEVKPAIKRFFNELYGVNNPAATNGAAPQGSSSSSSSSSR</sequence>
<dbReference type="AlphaFoldDB" id="A0A383VLE9"/>
<accession>A0A383VLE9</accession>